<reference evidence="3" key="1">
    <citation type="submission" date="2020-11" db="EMBL/GenBank/DDBJ databases">
        <authorList>
            <consortium name="DOE Joint Genome Institute"/>
            <person name="Ahrendt S."/>
            <person name="Riley R."/>
            <person name="Andreopoulos W."/>
            <person name="Labutti K."/>
            <person name="Pangilinan J."/>
            <person name="Ruiz-Duenas F.J."/>
            <person name="Barrasa J.M."/>
            <person name="Sanchez-Garcia M."/>
            <person name="Camarero S."/>
            <person name="Miyauchi S."/>
            <person name="Serrano A."/>
            <person name="Linde D."/>
            <person name="Babiker R."/>
            <person name="Drula E."/>
            <person name="Ayuso-Fernandez I."/>
            <person name="Pacheco R."/>
            <person name="Padilla G."/>
            <person name="Ferreira P."/>
            <person name="Barriuso J."/>
            <person name="Kellner H."/>
            <person name="Castanera R."/>
            <person name="Alfaro M."/>
            <person name="Ramirez L."/>
            <person name="Pisabarro A.G."/>
            <person name="Kuo A."/>
            <person name="Tritt A."/>
            <person name="Lipzen A."/>
            <person name="He G."/>
            <person name="Yan M."/>
            <person name="Ng V."/>
            <person name="Cullen D."/>
            <person name="Martin F."/>
            <person name="Rosso M.-N."/>
            <person name="Henrissat B."/>
            <person name="Hibbett D."/>
            <person name="Martinez A.T."/>
            <person name="Grigoriev I.V."/>
        </authorList>
    </citation>
    <scope>NUCLEOTIDE SEQUENCE</scope>
    <source>
        <strain evidence="3">AH 40177</strain>
    </source>
</reference>
<organism evidence="3 4">
    <name type="scientific">Rhodocollybia butyracea</name>
    <dbReference type="NCBI Taxonomy" id="206335"/>
    <lineage>
        <taxon>Eukaryota</taxon>
        <taxon>Fungi</taxon>
        <taxon>Dikarya</taxon>
        <taxon>Basidiomycota</taxon>
        <taxon>Agaricomycotina</taxon>
        <taxon>Agaricomycetes</taxon>
        <taxon>Agaricomycetidae</taxon>
        <taxon>Agaricales</taxon>
        <taxon>Marasmiineae</taxon>
        <taxon>Omphalotaceae</taxon>
        <taxon>Rhodocollybia</taxon>
    </lineage>
</organism>
<evidence type="ECO:0000256" key="2">
    <source>
        <dbReference type="SAM" id="SignalP"/>
    </source>
</evidence>
<feature type="chain" id="PRO_5040449465" evidence="2">
    <location>
        <begin position="21"/>
        <end position="126"/>
    </location>
</feature>
<dbReference type="Proteomes" id="UP000772434">
    <property type="component" value="Unassembled WGS sequence"/>
</dbReference>
<proteinExistence type="predicted"/>
<evidence type="ECO:0000256" key="1">
    <source>
        <dbReference type="SAM" id="MobiDB-lite"/>
    </source>
</evidence>
<dbReference type="EMBL" id="JADNRY010000046">
    <property type="protein sequence ID" value="KAF9069827.1"/>
    <property type="molecule type" value="Genomic_DNA"/>
</dbReference>
<keyword evidence="2" id="KW-0732">Signal</keyword>
<feature type="compositionally biased region" description="Polar residues" evidence="1">
    <location>
        <begin position="51"/>
        <end position="60"/>
    </location>
</feature>
<gene>
    <name evidence="3" type="ORF">BDP27DRAFT_1324666</name>
</gene>
<name>A0A9P5U8E3_9AGAR</name>
<sequence length="126" mass="13795">MVTSMHTYSLSVGFLRCVSLYLLTSLDTQDLNNITANQLLLIQIMGGAESGSRSGETATDSPEGPGQQYLLFSNPFQDPGLLRSMSTQWQQLPSWKAANIEGQSWEGTSEENIQRYKATVGISDTS</sequence>
<feature type="region of interest" description="Disordered" evidence="1">
    <location>
        <begin position="49"/>
        <end position="70"/>
    </location>
</feature>
<keyword evidence="4" id="KW-1185">Reference proteome</keyword>
<comment type="caution">
    <text evidence="3">The sequence shown here is derived from an EMBL/GenBank/DDBJ whole genome shotgun (WGS) entry which is preliminary data.</text>
</comment>
<protein>
    <submittedName>
        <fullName evidence="3">Uncharacterized protein</fullName>
    </submittedName>
</protein>
<evidence type="ECO:0000313" key="3">
    <source>
        <dbReference type="EMBL" id="KAF9069827.1"/>
    </source>
</evidence>
<evidence type="ECO:0000313" key="4">
    <source>
        <dbReference type="Proteomes" id="UP000772434"/>
    </source>
</evidence>
<dbReference type="AlphaFoldDB" id="A0A9P5U8E3"/>
<feature type="signal peptide" evidence="2">
    <location>
        <begin position="1"/>
        <end position="20"/>
    </location>
</feature>
<dbReference type="OrthoDB" id="2124139at2759"/>
<accession>A0A9P5U8E3</accession>